<dbReference type="InterPro" id="IPR006442">
    <property type="entry name" value="Antitoxin_Phd/YefM"/>
</dbReference>
<name>A0A3R9ZY52_9HYPH</name>
<dbReference type="Pfam" id="PF02604">
    <property type="entry name" value="PhdYeFM_antitox"/>
    <property type="match status" value="1"/>
</dbReference>
<dbReference type="InterPro" id="IPR036165">
    <property type="entry name" value="YefM-like_sf"/>
</dbReference>
<dbReference type="AlphaFoldDB" id="A0A3R9ZY52"/>
<organism evidence="3 4">
    <name type="scientific">Aquibium carbonis</name>
    <dbReference type="NCBI Taxonomy" id="2495581"/>
    <lineage>
        <taxon>Bacteria</taxon>
        <taxon>Pseudomonadati</taxon>
        <taxon>Pseudomonadota</taxon>
        <taxon>Alphaproteobacteria</taxon>
        <taxon>Hyphomicrobiales</taxon>
        <taxon>Phyllobacteriaceae</taxon>
        <taxon>Aquibium</taxon>
    </lineage>
</organism>
<evidence type="ECO:0000256" key="2">
    <source>
        <dbReference type="RuleBase" id="RU362080"/>
    </source>
</evidence>
<gene>
    <name evidence="3" type="ORF">EJC49_20415</name>
</gene>
<dbReference type="Proteomes" id="UP000278398">
    <property type="component" value="Unassembled WGS sequence"/>
</dbReference>
<reference evidence="3 4" key="1">
    <citation type="submission" date="2018-12" db="EMBL/GenBank/DDBJ databases">
        <title>Mesorhizobium carbonis sp. nov., isolated from coal mine water.</title>
        <authorList>
            <person name="Xin W."/>
            <person name="Xu Z."/>
            <person name="Xiang F."/>
            <person name="Zhang J."/>
            <person name="Xi L."/>
            <person name="Liu J."/>
        </authorList>
    </citation>
    <scope>NUCLEOTIDE SEQUENCE [LARGE SCALE GENOMIC DNA]</scope>
    <source>
        <strain evidence="3 4">B2.3</strain>
    </source>
</reference>
<proteinExistence type="inferred from homology"/>
<comment type="function">
    <text evidence="2">Antitoxin component of a type II toxin-antitoxin (TA) system.</text>
</comment>
<keyword evidence="4" id="KW-1185">Reference proteome</keyword>
<evidence type="ECO:0000313" key="4">
    <source>
        <dbReference type="Proteomes" id="UP000278398"/>
    </source>
</evidence>
<accession>A0A3R9ZY52</accession>
<protein>
    <recommendedName>
        <fullName evidence="2">Antitoxin</fullName>
    </recommendedName>
</protein>
<dbReference type="EMBL" id="RWKW01000090">
    <property type="protein sequence ID" value="RST84536.1"/>
    <property type="molecule type" value="Genomic_DNA"/>
</dbReference>
<comment type="caution">
    <text evidence="3">The sequence shown here is derived from an EMBL/GenBank/DDBJ whole genome shotgun (WGS) entry which is preliminary data.</text>
</comment>
<evidence type="ECO:0000256" key="1">
    <source>
        <dbReference type="ARBA" id="ARBA00009981"/>
    </source>
</evidence>
<evidence type="ECO:0000313" key="3">
    <source>
        <dbReference type="EMBL" id="RST84536.1"/>
    </source>
</evidence>
<comment type="similarity">
    <text evidence="1 2">Belongs to the phD/YefM antitoxin family.</text>
</comment>
<dbReference type="NCBIfam" id="TIGR01552">
    <property type="entry name" value="phd_fam"/>
    <property type="match status" value="1"/>
</dbReference>
<sequence>MSSLLDRVEAGETVIITRRGKPVARVSPAESAKKPIPFEELAAFRETMPQGSGLTRLSELRDEGW</sequence>
<dbReference type="OrthoDB" id="9800503at2"/>
<dbReference type="SUPFAM" id="SSF143120">
    <property type="entry name" value="YefM-like"/>
    <property type="match status" value="1"/>
</dbReference>
<dbReference type="RefSeq" id="WP_126701845.1">
    <property type="nucleotide sequence ID" value="NZ_RWKW01000090.1"/>
</dbReference>
<dbReference type="Gene3D" id="3.40.1620.10">
    <property type="entry name" value="YefM-like domain"/>
    <property type="match status" value="1"/>
</dbReference>